<reference evidence="13" key="2">
    <citation type="submission" date="2012-01" db="EMBL/GenBank/DDBJ databases">
        <authorList>
            <person name="Biehl B.S."/>
            <person name="Ding Y."/>
            <person name="Dugan-Rocha S.P."/>
            <person name="Gibbs R.A."/>
            <person name="Glasner J.D."/>
            <person name="Kovar C."/>
            <person name="Muzny D.M."/>
            <person name="Neeno-Eckwall E.C."/>
            <person name="Perna N.T."/>
            <person name="Qin X."/>
            <person name="von Bodman S.B."/>
            <person name="Weinstock G.M."/>
        </authorList>
    </citation>
    <scope>NUCLEOTIDE SEQUENCE</scope>
    <source>
        <strain evidence="13">DC283</strain>
    </source>
</reference>
<dbReference type="KEGG" id="pstw:DSJ_07730"/>
<gene>
    <name evidence="13" type="ORF">CKS_1722</name>
    <name evidence="12" type="ORF">DSJ_07730</name>
</gene>
<organism evidence="13 14">
    <name type="scientific">Pantoea stewartii subsp. stewartii DC283</name>
    <dbReference type="NCBI Taxonomy" id="660596"/>
    <lineage>
        <taxon>Bacteria</taxon>
        <taxon>Pseudomonadati</taxon>
        <taxon>Pseudomonadota</taxon>
        <taxon>Gammaproteobacteria</taxon>
        <taxon>Enterobacterales</taxon>
        <taxon>Erwiniaceae</taxon>
        <taxon>Pantoea</taxon>
    </lineage>
</organism>
<dbReference type="CDD" id="cd12912">
    <property type="entry name" value="PDC2_MCP_like"/>
    <property type="match status" value="1"/>
</dbReference>
<dbReference type="RefSeq" id="WP_006120446.1">
    <property type="nucleotide sequence ID" value="NZ_AHIE01000024.1"/>
</dbReference>
<dbReference type="CDD" id="cd01949">
    <property type="entry name" value="GGDEF"/>
    <property type="match status" value="1"/>
</dbReference>
<dbReference type="SMART" id="SM00267">
    <property type="entry name" value="GGDEF"/>
    <property type="match status" value="1"/>
</dbReference>
<keyword evidence="6 10" id="KW-0812">Transmembrane</keyword>
<dbReference type="FunFam" id="3.30.70.270:FF:000001">
    <property type="entry name" value="Diguanylate cyclase domain protein"/>
    <property type="match status" value="1"/>
</dbReference>
<comment type="catalytic activity">
    <reaction evidence="9">
        <text>2 GTP = 3',3'-c-di-GMP + 2 diphosphate</text>
        <dbReference type="Rhea" id="RHEA:24898"/>
        <dbReference type="ChEBI" id="CHEBI:33019"/>
        <dbReference type="ChEBI" id="CHEBI:37565"/>
        <dbReference type="ChEBI" id="CHEBI:58805"/>
        <dbReference type="EC" id="2.7.7.65"/>
    </reaction>
</comment>
<feature type="transmembrane region" description="Helical" evidence="10">
    <location>
        <begin position="12"/>
        <end position="32"/>
    </location>
</feature>
<dbReference type="InterPro" id="IPR043128">
    <property type="entry name" value="Rev_trsase/Diguanyl_cyclase"/>
</dbReference>
<evidence type="ECO:0000256" key="10">
    <source>
        <dbReference type="SAM" id="Phobius"/>
    </source>
</evidence>
<dbReference type="OrthoDB" id="9812260at2"/>
<dbReference type="CDD" id="cd18773">
    <property type="entry name" value="PDC1_HK_sensor"/>
    <property type="match status" value="1"/>
</dbReference>
<sequence>MLMNFRPRADLHTLIALLVIISIVITLANNLYATWRVQRMVLIDSTLEANRAYAAKLASTSEVFFRLAQSQLHFSANVLGKDFDNEELLKTEVNRLREQTDSFNSVAVVDENGTVRAISPESLTLTGMHLTSDASREALQTRQPMISKPTVSAANNLLIFVSWPIWNSQGRYLGYVGGTIYLKKKSILNALLGEQFYRDGTSVFVLDSNNQVLYHQNRQLVGKTIPPLLSDRERQEKDNGSLVLTETDKPTRLAGYAIVPTTGWMVVALKPVDATLQPLSGLILKVLKHSVPFALLTLLVAVILARMIAMPLWQLARKASKIDGQSATNDIGGIHAWYFEAAQVKRALLTGIGLVQDKIGRLSSEAQTDPLTQLLNRRGLNAVLDYFQTLQQPFAVLALDIDHFKNVNDNWGHDVGDRVIQQVARTLQQSARKQDIVSRNGGEEFLMLLPDTSLADAEAIAERIRLSFAGEAVENVGNIMLSIGVAEWSARRVPLETSLKRADDALYQAKNAGRNCTVVAK</sequence>
<keyword evidence="7 10" id="KW-1133">Transmembrane helix</keyword>
<reference evidence="12 15" key="3">
    <citation type="submission" date="2016-10" db="EMBL/GenBank/DDBJ databases">
        <title>Complete Genome Assembly of Pantoea stewartii subsp. stewartii DC283, a Corn Pathogen.</title>
        <authorList>
            <person name="Duong D.A."/>
            <person name="Stevens A.M."/>
            <person name="Jensen R.V."/>
        </authorList>
    </citation>
    <scope>NUCLEOTIDE SEQUENCE [LARGE SCALE GENOMIC DNA]</scope>
    <source>
        <strain evidence="12 15">DC283</strain>
    </source>
</reference>
<dbReference type="Gene3D" id="3.30.70.270">
    <property type="match status" value="1"/>
</dbReference>
<dbReference type="PANTHER" id="PTHR45138:SF9">
    <property type="entry name" value="DIGUANYLATE CYCLASE DGCM-RELATED"/>
    <property type="match status" value="1"/>
</dbReference>
<comment type="cofactor">
    <cofactor evidence="1">
        <name>Mg(2+)</name>
        <dbReference type="ChEBI" id="CHEBI:18420"/>
    </cofactor>
</comment>
<dbReference type="EC" id="2.7.7.65" evidence="4"/>
<accession>H3RG26</accession>
<dbReference type="Pfam" id="PF00990">
    <property type="entry name" value="GGDEF"/>
    <property type="match status" value="1"/>
</dbReference>
<evidence type="ECO:0000256" key="3">
    <source>
        <dbReference type="ARBA" id="ARBA00004665"/>
    </source>
</evidence>
<reference evidence="13 14" key="1">
    <citation type="journal article" date="2012" name="Mol. Microbiol.">
        <title>The genetic and structural basis of two distinct terminal side branch residues in stewartan and amylovoran exopolysaccharides and their potential role in host adaptation.</title>
        <authorList>
            <person name="Wang X."/>
            <person name="Yang F."/>
            <person name="von Bodman S.B."/>
        </authorList>
    </citation>
    <scope>NUCLEOTIDE SEQUENCE [LARGE SCALE GENOMIC DNA]</scope>
    <source>
        <strain evidence="13 14">DC283</strain>
    </source>
</reference>
<dbReference type="STRING" id="660596.DSJ_07730"/>
<keyword evidence="15" id="KW-1185">Reference proteome</keyword>
<dbReference type="GO" id="GO:0005886">
    <property type="term" value="C:plasma membrane"/>
    <property type="evidence" value="ECO:0007669"/>
    <property type="project" value="UniProtKB-SubCell"/>
</dbReference>
<dbReference type="SUPFAM" id="SSF55073">
    <property type="entry name" value="Nucleotide cyclase"/>
    <property type="match status" value="1"/>
</dbReference>
<evidence type="ECO:0000313" key="13">
    <source>
        <dbReference type="EMBL" id="EHT99641.1"/>
    </source>
</evidence>
<feature type="domain" description="GGDEF" evidence="11">
    <location>
        <begin position="392"/>
        <end position="521"/>
    </location>
</feature>
<evidence type="ECO:0000256" key="5">
    <source>
        <dbReference type="ARBA" id="ARBA00022475"/>
    </source>
</evidence>
<dbReference type="InterPro" id="IPR000160">
    <property type="entry name" value="GGDEF_dom"/>
</dbReference>
<evidence type="ECO:0000256" key="9">
    <source>
        <dbReference type="ARBA" id="ARBA00034247"/>
    </source>
</evidence>
<evidence type="ECO:0000256" key="1">
    <source>
        <dbReference type="ARBA" id="ARBA00001946"/>
    </source>
</evidence>
<comment type="subcellular location">
    <subcellularLocation>
        <location evidence="2">Cell membrane</location>
        <topology evidence="2">Multi-pass membrane protein</topology>
    </subcellularLocation>
</comment>
<evidence type="ECO:0000259" key="11">
    <source>
        <dbReference type="PROSITE" id="PS50887"/>
    </source>
</evidence>
<dbReference type="PANTHER" id="PTHR45138">
    <property type="entry name" value="REGULATORY COMPONENTS OF SENSORY TRANSDUCTION SYSTEM"/>
    <property type="match status" value="1"/>
</dbReference>
<dbReference type="GO" id="GO:0043709">
    <property type="term" value="P:cell adhesion involved in single-species biofilm formation"/>
    <property type="evidence" value="ECO:0007669"/>
    <property type="project" value="TreeGrafter"/>
</dbReference>
<evidence type="ECO:0000256" key="4">
    <source>
        <dbReference type="ARBA" id="ARBA00012528"/>
    </source>
</evidence>
<keyword evidence="8 10" id="KW-0472">Membrane</keyword>
<dbReference type="PATRIC" id="fig|660596.6.peg.3122"/>
<dbReference type="Proteomes" id="UP000192380">
    <property type="component" value="Chromosome"/>
</dbReference>
<dbReference type="GO" id="GO:0052621">
    <property type="term" value="F:diguanylate cyclase activity"/>
    <property type="evidence" value="ECO:0007669"/>
    <property type="project" value="UniProtKB-EC"/>
</dbReference>
<dbReference type="InterPro" id="IPR029151">
    <property type="entry name" value="Sensor-like_sf"/>
</dbReference>
<dbReference type="InterPro" id="IPR050469">
    <property type="entry name" value="Diguanylate_Cyclase"/>
</dbReference>
<dbReference type="EMBL" id="AHIE01000024">
    <property type="protein sequence ID" value="EHT99641.1"/>
    <property type="molecule type" value="Genomic_DNA"/>
</dbReference>
<evidence type="ECO:0000256" key="6">
    <source>
        <dbReference type="ARBA" id="ARBA00022692"/>
    </source>
</evidence>
<dbReference type="Gene3D" id="3.30.450.20">
    <property type="entry name" value="PAS domain"/>
    <property type="match status" value="1"/>
</dbReference>
<dbReference type="InterPro" id="IPR029787">
    <property type="entry name" value="Nucleotide_cyclase"/>
</dbReference>
<evidence type="ECO:0000313" key="14">
    <source>
        <dbReference type="Proteomes" id="UP000005050"/>
    </source>
</evidence>
<evidence type="ECO:0000256" key="2">
    <source>
        <dbReference type="ARBA" id="ARBA00004651"/>
    </source>
</evidence>
<evidence type="ECO:0000313" key="15">
    <source>
        <dbReference type="Proteomes" id="UP000192380"/>
    </source>
</evidence>
<dbReference type="SUPFAM" id="SSF103190">
    <property type="entry name" value="Sensory domain-like"/>
    <property type="match status" value="1"/>
</dbReference>
<dbReference type="EMBL" id="CP017581">
    <property type="protein sequence ID" value="ARF49242.1"/>
    <property type="molecule type" value="Genomic_DNA"/>
</dbReference>
<dbReference type="Proteomes" id="UP000005050">
    <property type="component" value="Unassembled WGS sequence"/>
</dbReference>
<name>H3RG26_PANSE</name>
<evidence type="ECO:0000313" key="12">
    <source>
        <dbReference type="EMBL" id="ARF49242.1"/>
    </source>
</evidence>
<dbReference type="Pfam" id="PF02743">
    <property type="entry name" value="dCache_1"/>
    <property type="match status" value="1"/>
</dbReference>
<comment type="pathway">
    <text evidence="3">Purine metabolism; 3',5'-cyclic di-GMP biosynthesis.</text>
</comment>
<dbReference type="GO" id="GO:1902201">
    <property type="term" value="P:negative regulation of bacterial-type flagellum-dependent cell motility"/>
    <property type="evidence" value="ECO:0007669"/>
    <property type="project" value="TreeGrafter"/>
</dbReference>
<feature type="transmembrane region" description="Helical" evidence="10">
    <location>
        <begin position="292"/>
        <end position="313"/>
    </location>
</feature>
<dbReference type="NCBIfam" id="TIGR00254">
    <property type="entry name" value="GGDEF"/>
    <property type="match status" value="1"/>
</dbReference>
<keyword evidence="5" id="KW-1003">Cell membrane</keyword>
<dbReference type="PROSITE" id="PS50887">
    <property type="entry name" value="GGDEF"/>
    <property type="match status" value="1"/>
</dbReference>
<dbReference type="AlphaFoldDB" id="H3RG26"/>
<evidence type="ECO:0000256" key="7">
    <source>
        <dbReference type="ARBA" id="ARBA00022989"/>
    </source>
</evidence>
<dbReference type="eggNOG" id="COG2199">
    <property type="taxonomic scope" value="Bacteria"/>
</dbReference>
<evidence type="ECO:0000256" key="8">
    <source>
        <dbReference type="ARBA" id="ARBA00023136"/>
    </source>
</evidence>
<proteinExistence type="predicted"/>
<dbReference type="InterPro" id="IPR033479">
    <property type="entry name" value="dCache_1"/>
</dbReference>
<protein>
    <recommendedName>
        <fullName evidence="4">diguanylate cyclase</fullName>
        <ecNumber evidence="4">2.7.7.65</ecNumber>
    </recommendedName>
</protein>